<dbReference type="Proteomes" id="UP000008912">
    <property type="component" value="Unassembled WGS sequence"/>
</dbReference>
<reference evidence="1 2" key="1">
    <citation type="journal article" date="2010" name="Nature">
        <title>The sequence and de novo assembly of the giant panda genome.</title>
        <authorList>
            <person name="Li R."/>
            <person name="Fan W."/>
            <person name="Tian G."/>
            <person name="Zhu H."/>
            <person name="He L."/>
            <person name="Cai J."/>
            <person name="Huang Q."/>
            <person name="Cai Q."/>
            <person name="Li B."/>
            <person name="Bai Y."/>
            <person name="Zhang Z."/>
            <person name="Zhang Y."/>
            <person name="Wang W."/>
            <person name="Li J."/>
            <person name="Wei F."/>
            <person name="Li H."/>
            <person name="Jian M."/>
            <person name="Li J."/>
            <person name="Zhang Z."/>
            <person name="Nielsen R."/>
            <person name="Li D."/>
            <person name="Gu W."/>
            <person name="Yang Z."/>
            <person name="Xuan Z."/>
            <person name="Ryder O.A."/>
            <person name="Leung F.C."/>
            <person name="Zhou Y."/>
            <person name="Cao J."/>
            <person name="Sun X."/>
            <person name="Fu Y."/>
            <person name="Fang X."/>
            <person name="Guo X."/>
            <person name="Wang B."/>
            <person name="Hou R."/>
            <person name="Shen F."/>
            <person name="Mu B."/>
            <person name="Ni P."/>
            <person name="Lin R."/>
            <person name="Qian W."/>
            <person name="Wang G."/>
            <person name="Yu C."/>
            <person name="Nie W."/>
            <person name="Wang J."/>
            <person name="Wu Z."/>
            <person name="Liang H."/>
            <person name="Min J."/>
            <person name="Wu Q."/>
            <person name="Cheng S."/>
            <person name="Ruan J."/>
            <person name="Wang M."/>
            <person name="Shi Z."/>
            <person name="Wen M."/>
            <person name="Liu B."/>
            <person name="Ren X."/>
            <person name="Zheng H."/>
            <person name="Dong D."/>
            <person name="Cook K."/>
            <person name="Shan G."/>
            <person name="Zhang H."/>
            <person name="Kosiol C."/>
            <person name="Xie X."/>
            <person name="Lu Z."/>
            <person name="Zheng H."/>
            <person name="Li Y."/>
            <person name="Steiner C.C."/>
            <person name="Lam T.T."/>
            <person name="Lin S."/>
            <person name="Zhang Q."/>
            <person name="Li G."/>
            <person name="Tian J."/>
            <person name="Gong T."/>
            <person name="Liu H."/>
            <person name="Zhang D."/>
            <person name="Fang L."/>
            <person name="Ye C."/>
            <person name="Zhang J."/>
            <person name="Hu W."/>
            <person name="Xu A."/>
            <person name="Ren Y."/>
            <person name="Zhang G."/>
            <person name="Bruford M.W."/>
            <person name="Li Q."/>
            <person name="Ma L."/>
            <person name="Guo Y."/>
            <person name="An N."/>
            <person name="Hu Y."/>
            <person name="Zheng Y."/>
            <person name="Shi Y."/>
            <person name="Li Z."/>
            <person name="Liu Q."/>
            <person name="Chen Y."/>
            <person name="Zhao J."/>
            <person name="Qu N."/>
            <person name="Zhao S."/>
            <person name="Tian F."/>
            <person name="Wang X."/>
            <person name="Wang H."/>
            <person name="Xu L."/>
            <person name="Liu X."/>
            <person name="Vinar T."/>
            <person name="Wang Y."/>
            <person name="Lam T.W."/>
            <person name="Yiu S.M."/>
            <person name="Liu S."/>
            <person name="Zhang H."/>
            <person name="Li D."/>
            <person name="Huang Y."/>
            <person name="Wang X."/>
            <person name="Yang G."/>
            <person name="Jiang Z."/>
            <person name="Wang J."/>
            <person name="Qin N."/>
            <person name="Li L."/>
            <person name="Li J."/>
            <person name="Bolund L."/>
            <person name="Kristiansen K."/>
            <person name="Wong G.K."/>
            <person name="Olson M."/>
            <person name="Zhang X."/>
            <person name="Li S."/>
            <person name="Yang H."/>
            <person name="Wang J."/>
            <person name="Wang J."/>
        </authorList>
    </citation>
    <scope>NUCLEOTIDE SEQUENCE [LARGE SCALE GENOMIC DNA]</scope>
</reference>
<dbReference type="AlphaFoldDB" id="A0A7N5J837"/>
<evidence type="ECO:0000313" key="2">
    <source>
        <dbReference type="Proteomes" id="UP000008912"/>
    </source>
</evidence>
<sequence>MEAGEGKERFLKQRKYHSWNYIPNRTCPGLRCRKQQSPKLHSQPQFPFPAY</sequence>
<dbReference type="Ensembl" id="ENSAMET00000038267.1">
    <property type="protein sequence ID" value="ENSAMEP00000021402.1"/>
    <property type="gene ID" value="ENSAMEG00000024643.1"/>
</dbReference>
<dbReference type="InParanoid" id="A0A7N5J837"/>
<name>A0A7N5J837_AILME</name>
<proteinExistence type="predicted"/>
<accession>A0A7N5J837</accession>
<evidence type="ECO:0000313" key="1">
    <source>
        <dbReference type="Ensembl" id="ENSAMEP00000021402.1"/>
    </source>
</evidence>
<protein>
    <submittedName>
        <fullName evidence="1">Uncharacterized protein</fullName>
    </submittedName>
</protein>
<reference evidence="1" key="2">
    <citation type="submission" date="2025-08" db="UniProtKB">
        <authorList>
            <consortium name="Ensembl"/>
        </authorList>
    </citation>
    <scope>IDENTIFICATION</scope>
</reference>
<keyword evidence="2" id="KW-1185">Reference proteome</keyword>
<dbReference type="GeneTree" id="ENSGT00960000186917"/>
<organism evidence="1 2">
    <name type="scientific">Ailuropoda melanoleuca</name>
    <name type="common">Giant panda</name>
    <dbReference type="NCBI Taxonomy" id="9646"/>
    <lineage>
        <taxon>Eukaryota</taxon>
        <taxon>Metazoa</taxon>
        <taxon>Chordata</taxon>
        <taxon>Craniata</taxon>
        <taxon>Vertebrata</taxon>
        <taxon>Euteleostomi</taxon>
        <taxon>Mammalia</taxon>
        <taxon>Eutheria</taxon>
        <taxon>Laurasiatheria</taxon>
        <taxon>Carnivora</taxon>
        <taxon>Caniformia</taxon>
        <taxon>Ursidae</taxon>
        <taxon>Ailuropoda</taxon>
    </lineage>
</organism>
<reference evidence="1" key="3">
    <citation type="submission" date="2025-09" db="UniProtKB">
        <authorList>
            <consortium name="Ensembl"/>
        </authorList>
    </citation>
    <scope>IDENTIFICATION</scope>
</reference>